<dbReference type="Proteomes" id="UP000678499">
    <property type="component" value="Unassembled WGS sequence"/>
</dbReference>
<name>A0A7R9BWF2_9CRUS</name>
<evidence type="ECO:0000313" key="7">
    <source>
        <dbReference type="EMBL" id="CAD7281492.1"/>
    </source>
</evidence>
<evidence type="ECO:0000256" key="5">
    <source>
        <dbReference type="PROSITE-ProRule" id="PRU00302"/>
    </source>
</evidence>
<dbReference type="EMBL" id="OA884947">
    <property type="protein sequence ID" value="CAD7281492.1"/>
    <property type="molecule type" value="Genomic_DNA"/>
</dbReference>
<accession>A0A7R9BWF2</accession>
<dbReference type="PANTHER" id="PTHR19325">
    <property type="entry name" value="COMPLEMENT COMPONENT-RELATED SUSHI DOMAIN-CONTAINING"/>
    <property type="match status" value="1"/>
</dbReference>
<dbReference type="InterPro" id="IPR035976">
    <property type="entry name" value="Sushi/SCR/CCP_sf"/>
</dbReference>
<evidence type="ECO:0000256" key="3">
    <source>
        <dbReference type="ARBA" id="ARBA00023157"/>
    </source>
</evidence>
<dbReference type="OrthoDB" id="6127264at2759"/>
<keyword evidence="1 5" id="KW-0768">Sushi</keyword>
<dbReference type="EMBL" id="CAJPEX010002910">
    <property type="protein sequence ID" value="CAG0921644.1"/>
    <property type="molecule type" value="Genomic_DNA"/>
</dbReference>
<proteinExistence type="predicted"/>
<sequence length="245" mass="27000">MLGGSAGFGFPLDPSLYTSAAVCNWSGTVPSCKPVQCPPLVMRNLEPLEVVHYNDSYQGYVSFHCPLGYRLRGAIEIQCLQDGSWSAPPPTCQEIECPPPLPPLNGKVEEFRRYKVGAMVKYSCDSNLVIMGQPILICQADGTWSAPPPYCTIGCPYPEISLSNGQFSPIKFFYHPGDSVLVTCDPGFALSDERRDKLICNAVGKWFGNTGECLLVPTEPGPVYYYDEYEEDEQDDNDDDTGNKL</sequence>
<dbReference type="PROSITE" id="PS50923">
    <property type="entry name" value="SUSHI"/>
    <property type="match status" value="3"/>
</dbReference>
<reference evidence="7" key="1">
    <citation type="submission" date="2020-11" db="EMBL/GenBank/DDBJ databases">
        <authorList>
            <person name="Tran Van P."/>
        </authorList>
    </citation>
    <scope>NUCLEOTIDE SEQUENCE</scope>
</reference>
<organism evidence="7">
    <name type="scientific">Notodromas monacha</name>
    <dbReference type="NCBI Taxonomy" id="399045"/>
    <lineage>
        <taxon>Eukaryota</taxon>
        <taxon>Metazoa</taxon>
        <taxon>Ecdysozoa</taxon>
        <taxon>Arthropoda</taxon>
        <taxon>Crustacea</taxon>
        <taxon>Oligostraca</taxon>
        <taxon>Ostracoda</taxon>
        <taxon>Podocopa</taxon>
        <taxon>Podocopida</taxon>
        <taxon>Cypridocopina</taxon>
        <taxon>Cypridoidea</taxon>
        <taxon>Cyprididae</taxon>
        <taxon>Notodromas</taxon>
    </lineage>
</organism>
<dbReference type="InterPro" id="IPR050350">
    <property type="entry name" value="Compl-Cell_Adhes-Reg"/>
</dbReference>
<dbReference type="AlphaFoldDB" id="A0A7R9BWF2"/>
<keyword evidence="2" id="KW-0677">Repeat</keyword>
<dbReference type="PANTHER" id="PTHR19325:SF567">
    <property type="entry name" value="SUSHI, VON WILLEBRAND FACTOR TYPE A, EGF AND PENTRAXIN DOMAIN-CONTAINING PROTEIN 1-LIKE"/>
    <property type="match status" value="1"/>
</dbReference>
<evidence type="ECO:0000256" key="1">
    <source>
        <dbReference type="ARBA" id="ARBA00022659"/>
    </source>
</evidence>
<comment type="caution">
    <text evidence="5">Lacks conserved residue(s) required for the propagation of feature annotation.</text>
</comment>
<keyword evidence="8" id="KW-1185">Reference proteome</keyword>
<feature type="domain" description="Sushi" evidence="6">
    <location>
        <begin position="154"/>
        <end position="215"/>
    </location>
</feature>
<dbReference type="SMART" id="SM00032">
    <property type="entry name" value="CCP"/>
    <property type="match status" value="3"/>
</dbReference>
<evidence type="ECO:0000256" key="4">
    <source>
        <dbReference type="ARBA" id="ARBA00023180"/>
    </source>
</evidence>
<dbReference type="Gene3D" id="2.10.70.10">
    <property type="entry name" value="Complement Module, domain 1"/>
    <property type="match status" value="3"/>
</dbReference>
<protein>
    <recommendedName>
        <fullName evidence="6">Sushi domain-containing protein</fullName>
    </recommendedName>
</protein>
<feature type="disulfide bond" evidence="5">
    <location>
        <begin position="124"/>
        <end position="151"/>
    </location>
</feature>
<evidence type="ECO:0000313" key="8">
    <source>
        <dbReference type="Proteomes" id="UP000678499"/>
    </source>
</evidence>
<keyword evidence="3 5" id="KW-1015">Disulfide bond</keyword>
<keyword evidence="4" id="KW-0325">Glycoprotein</keyword>
<feature type="domain" description="Sushi" evidence="6">
    <location>
        <begin position="35"/>
        <end position="94"/>
    </location>
</feature>
<feature type="domain" description="Sushi" evidence="6">
    <location>
        <begin position="95"/>
        <end position="153"/>
    </location>
</feature>
<feature type="disulfide bond" evidence="5">
    <location>
        <begin position="65"/>
        <end position="92"/>
    </location>
</feature>
<dbReference type="Pfam" id="PF00084">
    <property type="entry name" value="Sushi"/>
    <property type="match status" value="3"/>
</dbReference>
<evidence type="ECO:0000259" key="6">
    <source>
        <dbReference type="PROSITE" id="PS50923"/>
    </source>
</evidence>
<dbReference type="CDD" id="cd00033">
    <property type="entry name" value="CCP"/>
    <property type="match status" value="3"/>
</dbReference>
<evidence type="ECO:0000256" key="2">
    <source>
        <dbReference type="ARBA" id="ARBA00022737"/>
    </source>
</evidence>
<gene>
    <name evidence="7" type="ORF">NMOB1V02_LOCUS9136</name>
</gene>
<dbReference type="InterPro" id="IPR000436">
    <property type="entry name" value="Sushi_SCR_CCP_dom"/>
</dbReference>
<dbReference type="SUPFAM" id="SSF57535">
    <property type="entry name" value="Complement control module/SCR domain"/>
    <property type="match status" value="3"/>
</dbReference>